<dbReference type="SUPFAM" id="SSF75304">
    <property type="entry name" value="Amidase signature (AS) enzymes"/>
    <property type="match status" value="1"/>
</dbReference>
<reference evidence="3 4" key="1">
    <citation type="submission" date="2020-10" db="EMBL/GenBank/DDBJ databases">
        <title>Plasmid carrying two tetracycline resistance determinant.</title>
        <authorList>
            <person name="Yang Q."/>
        </authorList>
    </citation>
    <scope>NUCLEOTIDE SEQUENCE [LARGE SCALE GENOMIC DNA]</scope>
    <source>
        <strain evidence="3 4">T43</strain>
    </source>
</reference>
<gene>
    <name evidence="3" type="ORF">IMX20_08475</name>
</gene>
<dbReference type="PANTHER" id="PTHR11895">
    <property type="entry name" value="TRANSAMIDASE"/>
    <property type="match status" value="1"/>
</dbReference>
<proteinExistence type="inferred from homology"/>
<name>A0A7M1KRN1_9LACT</name>
<protein>
    <submittedName>
        <fullName evidence="3">Amidase</fullName>
        <ecNumber evidence="3">3.5.1.4</ecNumber>
    </submittedName>
</protein>
<dbReference type="InterPro" id="IPR036928">
    <property type="entry name" value="AS_sf"/>
</dbReference>
<dbReference type="Gene3D" id="3.90.1300.10">
    <property type="entry name" value="Amidase signature (AS) domain"/>
    <property type="match status" value="1"/>
</dbReference>
<dbReference type="InterPro" id="IPR023631">
    <property type="entry name" value="Amidase_dom"/>
</dbReference>
<organism evidence="3 4">
    <name type="scientific">Aerococcus urinaeequi</name>
    <dbReference type="NCBI Taxonomy" id="51665"/>
    <lineage>
        <taxon>Bacteria</taxon>
        <taxon>Bacillati</taxon>
        <taxon>Bacillota</taxon>
        <taxon>Bacilli</taxon>
        <taxon>Lactobacillales</taxon>
        <taxon>Aerococcaceae</taxon>
        <taxon>Aerococcus</taxon>
    </lineage>
</organism>
<dbReference type="InterPro" id="IPR000120">
    <property type="entry name" value="Amidase"/>
</dbReference>
<dbReference type="NCBIfam" id="NF005099">
    <property type="entry name" value="PRK06529.1"/>
    <property type="match status" value="1"/>
</dbReference>
<dbReference type="Pfam" id="PF01425">
    <property type="entry name" value="Amidase"/>
    <property type="match status" value="1"/>
</dbReference>
<dbReference type="EMBL" id="CP063065">
    <property type="protein sequence ID" value="QOQ79001.1"/>
    <property type="molecule type" value="Genomic_DNA"/>
</dbReference>
<evidence type="ECO:0000259" key="2">
    <source>
        <dbReference type="Pfam" id="PF01425"/>
    </source>
</evidence>
<evidence type="ECO:0000313" key="3">
    <source>
        <dbReference type="EMBL" id="QOQ79001.1"/>
    </source>
</evidence>
<sequence>MLFTEDAGYYARQVKERKVTVLALVDQALANIEALNPRLNAIVYVQASTARAQAKEYDGYLDQLTEEEIDRLPDFFGVPTLLKDLGQHQAGHLTASGSNLTKDMTMQVTEYFVENIIKAGFVIIGRTNVPEFGFKGISDSKAFGQVNNPIDLNRNPGGSSGGAAAALKSGIVPLAFGSDGGGSIRIPASFSGLIGLKPSRGRVAVGPGSYRGWQGASINFALTKSVDDTWTLLRNLQVEQLEAPFIMPTIKETNLKPLNRPLKIGYMDQLNQDWPLNTDAKEALNQTIQVLRKLGHEVFQVTEPFDRAETMRNYFVMNSVETAAMMKDIEQASGQPVTFSDVEPLTWAIYRAGLKVPSYRYSQLLTEWDKWTAQSEAMFEEEVDLLLTPTTNGPAPIHGQFDPDKLSEIIEKEQHFDDYEMADQQGIVWKHFEKSIAHMPYTSLINMLGQPAISLPVYKNKDHLPVGVQFIAQKGNDYLLLQLAKQFEDQQLLDTDIVNL</sequence>
<accession>A0A7M1KRN1</accession>
<comment type="similarity">
    <text evidence="1">Belongs to the amidase family.</text>
</comment>
<evidence type="ECO:0000256" key="1">
    <source>
        <dbReference type="ARBA" id="ARBA00009199"/>
    </source>
</evidence>
<evidence type="ECO:0000313" key="4">
    <source>
        <dbReference type="Proteomes" id="UP000595091"/>
    </source>
</evidence>
<dbReference type="PANTHER" id="PTHR11895:SF7">
    <property type="entry name" value="GLUTAMYL-TRNA(GLN) AMIDOTRANSFERASE SUBUNIT A, MITOCHONDRIAL"/>
    <property type="match status" value="1"/>
</dbReference>
<dbReference type="Proteomes" id="UP000595091">
    <property type="component" value="Chromosome"/>
</dbReference>
<feature type="domain" description="Amidase" evidence="2">
    <location>
        <begin position="24"/>
        <end position="481"/>
    </location>
</feature>
<keyword evidence="3" id="KW-0378">Hydrolase</keyword>
<dbReference type="AlphaFoldDB" id="A0A7M1KRN1"/>
<dbReference type="GO" id="GO:0004040">
    <property type="term" value="F:amidase activity"/>
    <property type="evidence" value="ECO:0007669"/>
    <property type="project" value="UniProtKB-EC"/>
</dbReference>
<dbReference type="EC" id="3.5.1.4" evidence="3"/>